<evidence type="ECO:0000313" key="2">
    <source>
        <dbReference type="Proteomes" id="UP000735302"/>
    </source>
</evidence>
<dbReference type="EMBL" id="BLXT01008368">
    <property type="protein sequence ID" value="GFO48038.1"/>
    <property type="molecule type" value="Genomic_DNA"/>
</dbReference>
<accession>A0AAV4DVC1</accession>
<proteinExistence type="predicted"/>
<keyword evidence="2" id="KW-1185">Reference proteome</keyword>
<evidence type="ECO:0000313" key="1">
    <source>
        <dbReference type="EMBL" id="GFO48038.1"/>
    </source>
</evidence>
<dbReference type="Proteomes" id="UP000735302">
    <property type="component" value="Unassembled WGS sequence"/>
</dbReference>
<organism evidence="1 2">
    <name type="scientific">Plakobranchus ocellatus</name>
    <dbReference type="NCBI Taxonomy" id="259542"/>
    <lineage>
        <taxon>Eukaryota</taxon>
        <taxon>Metazoa</taxon>
        <taxon>Spiralia</taxon>
        <taxon>Lophotrochozoa</taxon>
        <taxon>Mollusca</taxon>
        <taxon>Gastropoda</taxon>
        <taxon>Heterobranchia</taxon>
        <taxon>Euthyneura</taxon>
        <taxon>Panpulmonata</taxon>
        <taxon>Sacoglossa</taxon>
        <taxon>Placobranchoidea</taxon>
        <taxon>Plakobranchidae</taxon>
        <taxon>Plakobranchus</taxon>
    </lineage>
</organism>
<gene>
    <name evidence="1" type="ORF">PoB_007454300</name>
</gene>
<sequence>MKWRLDKRFDADLHNLLQQATPRTRKQVKEEVQGYLETRAAPRVVSSARHQSVLRRPPSSWVQMQSLSAVSGQAEHSRIHLDTETLTFDIPLHHLDIATFTFGTPAFTLILGHLPLIFHCTTLILPRLPLIFPHPP</sequence>
<reference evidence="1 2" key="1">
    <citation type="journal article" date="2021" name="Elife">
        <title>Chloroplast acquisition without the gene transfer in kleptoplastic sea slugs, Plakobranchus ocellatus.</title>
        <authorList>
            <person name="Maeda T."/>
            <person name="Takahashi S."/>
            <person name="Yoshida T."/>
            <person name="Shimamura S."/>
            <person name="Takaki Y."/>
            <person name="Nagai Y."/>
            <person name="Toyoda A."/>
            <person name="Suzuki Y."/>
            <person name="Arimoto A."/>
            <person name="Ishii H."/>
            <person name="Satoh N."/>
            <person name="Nishiyama T."/>
            <person name="Hasebe M."/>
            <person name="Maruyama T."/>
            <person name="Minagawa J."/>
            <person name="Obokata J."/>
            <person name="Shigenobu S."/>
        </authorList>
    </citation>
    <scope>NUCLEOTIDE SEQUENCE [LARGE SCALE GENOMIC DNA]</scope>
</reference>
<name>A0AAV4DVC1_9GAST</name>
<comment type="caution">
    <text evidence="1">The sequence shown here is derived from an EMBL/GenBank/DDBJ whole genome shotgun (WGS) entry which is preliminary data.</text>
</comment>
<dbReference type="AlphaFoldDB" id="A0AAV4DVC1"/>
<protein>
    <submittedName>
        <fullName evidence="1">Uncharacterized protein</fullName>
    </submittedName>
</protein>